<evidence type="ECO:0000313" key="1">
    <source>
        <dbReference type="EMBL" id="KAF5572515.1"/>
    </source>
</evidence>
<proteinExistence type="predicted"/>
<dbReference type="Proteomes" id="UP000544095">
    <property type="component" value="Unassembled WGS sequence"/>
</dbReference>
<dbReference type="EMBL" id="JAAOAR010000908">
    <property type="protein sequence ID" value="KAF5572515.1"/>
    <property type="molecule type" value="Genomic_DNA"/>
</dbReference>
<comment type="caution">
    <text evidence="1">The sequence shown here is derived from an EMBL/GenBank/DDBJ whole genome shotgun (WGS) entry which is preliminary data.</text>
</comment>
<evidence type="ECO:0000313" key="2">
    <source>
        <dbReference type="Proteomes" id="UP000544095"/>
    </source>
</evidence>
<dbReference type="AlphaFoldDB" id="A0A8H5NQJ7"/>
<gene>
    <name evidence="1" type="ORF">FPANT_13027</name>
</gene>
<sequence>MTNPAIPIQTCEWRCLKCRSIPWNCEEWVLDHDKVVMERDTYLHLDHYDPSVALEESAAAGCGLCINLRARVLHWSPNRDELPSGRCKLWFFRGIELFFQIGDNNRQEFFQDLAWSKSAAWLQEWDGTPGPAPSPRCMNCQ</sequence>
<protein>
    <submittedName>
        <fullName evidence="1">Het domain-containing protein</fullName>
    </submittedName>
</protein>
<accession>A0A8H5NQJ7</accession>
<reference evidence="1 2" key="1">
    <citation type="submission" date="2020-05" db="EMBL/GenBank/DDBJ databases">
        <title>Identification and distribution of gene clusters putatively required for synthesis of sphingolipid metabolism inhibitors in phylogenetically diverse species of the filamentous fungus Fusarium.</title>
        <authorList>
            <person name="Kim H.-S."/>
            <person name="Busman M."/>
            <person name="Brown D.W."/>
            <person name="Divon H."/>
            <person name="Uhlig S."/>
            <person name="Proctor R.H."/>
        </authorList>
    </citation>
    <scope>NUCLEOTIDE SEQUENCE [LARGE SCALE GENOMIC DNA]</scope>
    <source>
        <strain evidence="1 2">NRRL 25211</strain>
    </source>
</reference>
<organism evidence="1 2">
    <name type="scientific">Fusarium pseudoanthophilum</name>
    <dbReference type="NCBI Taxonomy" id="48495"/>
    <lineage>
        <taxon>Eukaryota</taxon>
        <taxon>Fungi</taxon>
        <taxon>Dikarya</taxon>
        <taxon>Ascomycota</taxon>
        <taxon>Pezizomycotina</taxon>
        <taxon>Sordariomycetes</taxon>
        <taxon>Hypocreomycetidae</taxon>
        <taxon>Hypocreales</taxon>
        <taxon>Nectriaceae</taxon>
        <taxon>Fusarium</taxon>
        <taxon>Fusarium fujikuroi species complex</taxon>
    </lineage>
</organism>
<keyword evidence="2" id="KW-1185">Reference proteome</keyword>
<name>A0A8H5NQJ7_9HYPO</name>